<proteinExistence type="predicted"/>
<gene>
    <name evidence="1" type="ORF">FQA47_010049</name>
</gene>
<dbReference type="AlphaFoldDB" id="A0A834FHN9"/>
<evidence type="ECO:0000313" key="2">
    <source>
        <dbReference type="Proteomes" id="UP000646548"/>
    </source>
</evidence>
<sequence>RIPIFYKSTNHSAAFADHMPKCEVIGRGFLRGSTDSQSRHGTALRGENGRKRSERISIFISQIEKLLSPLGQWRASASHASREGLNAAQPGFLF</sequence>
<accession>A0A834FHN9</accession>
<dbReference type="EMBL" id="WKFB01000135">
    <property type="protein sequence ID" value="KAF6734326.1"/>
    <property type="molecule type" value="Genomic_DNA"/>
</dbReference>
<protein>
    <submittedName>
        <fullName evidence="1">Uncharacterized protein</fullName>
    </submittedName>
</protein>
<comment type="caution">
    <text evidence="1">The sequence shown here is derived from an EMBL/GenBank/DDBJ whole genome shotgun (WGS) entry which is preliminary data.</text>
</comment>
<dbReference type="Proteomes" id="UP000646548">
    <property type="component" value="Unassembled WGS sequence"/>
</dbReference>
<feature type="non-terminal residue" evidence="1">
    <location>
        <position position="94"/>
    </location>
</feature>
<name>A0A834FHN9_ORYME</name>
<organism evidence="1 2">
    <name type="scientific">Oryzias melastigma</name>
    <name type="common">Marine medaka</name>
    <dbReference type="NCBI Taxonomy" id="30732"/>
    <lineage>
        <taxon>Eukaryota</taxon>
        <taxon>Metazoa</taxon>
        <taxon>Chordata</taxon>
        <taxon>Craniata</taxon>
        <taxon>Vertebrata</taxon>
        <taxon>Euteleostomi</taxon>
        <taxon>Actinopterygii</taxon>
        <taxon>Neopterygii</taxon>
        <taxon>Teleostei</taxon>
        <taxon>Neoteleostei</taxon>
        <taxon>Acanthomorphata</taxon>
        <taxon>Ovalentaria</taxon>
        <taxon>Atherinomorphae</taxon>
        <taxon>Beloniformes</taxon>
        <taxon>Adrianichthyidae</taxon>
        <taxon>Oryziinae</taxon>
        <taxon>Oryzias</taxon>
    </lineage>
</organism>
<reference evidence="1" key="1">
    <citation type="journal article" name="BMC Genomics">
        <title>Long-read sequencing and de novo genome assembly of marine medaka (Oryzias melastigma).</title>
        <authorList>
            <person name="Liang P."/>
            <person name="Saqib H.S.A."/>
            <person name="Ni X."/>
            <person name="Shen Y."/>
        </authorList>
    </citation>
    <scope>NUCLEOTIDE SEQUENCE</scope>
    <source>
        <strain evidence="1">Bigg-433</strain>
    </source>
</reference>
<evidence type="ECO:0000313" key="1">
    <source>
        <dbReference type="EMBL" id="KAF6734326.1"/>
    </source>
</evidence>